<dbReference type="GeneID" id="85492750"/>
<reference evidence="3" key="1">
    <citation type="journal article" date="2023" name="BMC Genomics">
        <title>Chromosome-level genome assemblies of Cutaneotrichosporon spp. (Trichosporonales, Basidiomycota) reveal imbalanced evolution between nucleotide sequences and chromosome synteny.</title>
        <authorList>
            <person name="Kobayashi Y."/>
            <person name="Kayamori A."/>
            <person name="Aoki K."/>
            <person name="Shiwa Y."/>
            <person name="Matsutani M."/>
            <person name="Fujita N."/>
            <person name="Sugita T."/>
            <person name="Iwasaki W."/>
            <person name="Tanaka N."/>
            <person name="Takashima M."/>
        </authorList>
    </citation>
    <scope>NUCLEOTIDE SEQUENCE</scope>
    <source>
        <strain evidence="3">HIS019</strain>
    </source>
</reference>
<sequence>MTLPLRLDARAHAHAPGRPSPLRERFDATDIQEELRITLKFKVPLPPPPPLPEDTPSPPSSPVIAFPSSSPDDGRKSPKPTSMRLSPPAQVFTYMPYQPEDKPLLATENEIVETRASERGGTNAHLTARLRTLEARRAELQRSISETETLRTGYIVDIMAEKQNGKGGEEAEELRRLCDWLDDDLAYDRHALTELEDRIRQWERYVDQVAQGDVCSRPRSLCKKRPREEDEEGKVSSKVSRPKVNSGCGRRDMDNLD</sequence>
<feature type="coiled-coil region" evidence="1">
    <location>
        <begin position="123"/>
        <end position="150"/>
    </location>
</feature>
<dbReference type="Proteomes" id="UP001233271">
    <property type="component" value="Chromosome 2"/>
</dbReference>
<evidence type="ECO:0000313" key="3">
    <source>
        <dbReference type="EMBL" id="BEI88879.1"/>
    </source>
</evidence>
<feature type="compositionally biased region" description="Pro residues" evidence="2">
    <location>
        <begin position="44"/>
        <end position="61"/>
    </location>
</feature>
<protein>
    <submittedName>
        <fullName evidence="3">Uncharacterized protein</fullName>
    </submittedName>
</protein>
<name>A0AA48KY07_9TREE</name>
<dbReference type="AlphaFoldDB" id="A0AA48KY07"/>
<organism evidence="3 4">
    <name type="scientific">Cutaneotrichosporon cavernicola</name>
    <dbReference type="NCBI Taxonomy" id="279322"/>
    <lineage>
        <taxon>Eukaryota</taxon>
        <taxon>Fungi</taxon>
        <taxon>Dikarya</taxon>
        <taxon>Basidiomycota</taxon>
        <taxon>Agaricomycotina</taxon>
        <taxon>Tremellomycetes</taxon>
        <taxon>Trichosporonales</taxon>
        <taxon>Trichosporonaceae</taxon>
        <taxon>Cutaneotrichosporon</taxon>
    </lineage>
</organism>
<feature type="region of interest" description="Disordered" evidence="2">
    <location>
        <begin position="217"/>
        <end position="257"/>
    </location>
</feature>
<keyword evidence="4" id="KW-1185">Reference proteome</keyword>
<feature type="compositionally biased region" description="Basic and acidic residues" evidence="2">
    <location>
        <begin position="21"/>
        <end position="37"/>
    </location>
</feature>
<proteinExistence type="predicted"/>
<evidence type="ECO:0000313" key="4">
    <source>
        <dbReference type="Proteomes" id="UP001233271"/>
    </source>
</evidence>
<dbReference type="EMBL" id="AP028213">
    <property type="protein sequence ID" value="BEI88879.1"/>
    <property type="molecule type" value="Genomic_DNA"/>
</dbReference>
<dbReference type="RefSeq" id="XP_060454145.1">
    <property type="nucleotide sequence ID" value="XM_060597230.1"/>
</dbReference>
<accession>A0AA48KY07</accession>
<dbReference type="KEGG" id="ccac:CcaHIS019_0202410"/>
<gene>
    <name evidence="3" type="ORF">CcaverHIS019_0202410</name>
</gene>
<evidence type="ECO:0000256" key="1">
    <source>
        <dbReference type="SAM" id="Coils"/>
    </source>
</evidence>
<feature type="region of interest" description="Disordered" evidence="2">
    <location>
        <begin position="1"/>
        <end position="88"/>
    </location>
</feature>
<evidence type="ECO:0000256" key="2">
    <source>
        <dbReference type="SAM" id="MobiDB-lite"/>
    </source>
</evidence>
<keyword evidence="1" id="KW-0175">Coiled coil</keyword>